<dbReference type="AlphaFoldDB" id="A0A5A7QDI3"/>
<evidence type="ECO:0000313" key="1">
    <source>
        <dbReference type="EMBL" id="GER43393.1"/>
    </source>
</evidence>
<name>A0A5A7QDI3_STRAF</name>
<keyword evidence="2" id="KW-1185">Reference proteome</keyword>
<reference evidence="2" key="1">
    <citation type="journal article" date="2019" name="Curr. Biol.">
        <title>Genome Sequence of Striga asiatica Provides Insight into the Evolution of Plant Parasitism.</title>
        <authorList>
            <person name="Yoshida S."/>
            <person name="Kim S."/>
            <person name="Wafula E.K."/>
            <person name="Tanskanen J."/>
            <person name="Kim Y.M."/>
            <person name="Honaas L."/>
            <person name="Yang Z."/>
            <person name="Spallek T."/>
            <person name="Conn C.E."/>
            <person name="Ichihashi Y."/>
            <person name="Cheong K."/>
            <person name="Cui S."/>
            <person name="Der J.P."/>
            <person name="Gundlach H."/>
            <person name="Jiao Y."/>
            <person name="Hori C."/>
            <person name="Ishida J.K."/>
            <person name="Kasahara H."/>
            <person name="Kiba T."/>
            <person name="Kim M.S."/>
            <person name="Koo N."/>
            <person name="Laohavisit A."/>
            <person name="Lee Y.H."/>
            <person name="Lumba S."/>
            <person name="McCourt P."/>
            <person name="Mortimer J.C."/>
            <person name="Mutuku J.M."/>
            <person name="Nomura T."/>
            <person name="Sasaki-Sekimoto Y."/>
            <person name="Seto Y."/>
            <person name="Wang Y."/>
            <person name="Wakatake T."/>
            <person name="Sakakibara H."/>
            <person name="Demura T."/>
            <person name="Yamaguchi S."/>
            <person name="Yoneyama K."/>
            <person name="Manabe R.I."/>
            <person name="Nelson D.C."/>
            <person name="Schulman A.H."/>
            <person name="Timko M.P."/>
            <person name="dePamphilis C.W."/>
            <person name="Choi D."/>
            <person name="Shirasu K."/>
        </authorList>
    </citation>
    <scope>NUCLEOTIDE SEQUENCE [LARGE SCALE GENOMIC DNA]</scope>
    <source>
        <strain evidence="2">cv. UVA1</strain>
    </source>
</reference>
<protein>
    <submittedName>
        <fullName evidence="1">Potassium voltage-gated channel subfamily KQTmember 1</fullName>
    </submittedName>
</protein>
<organism evidence="1 2">
    <name type="scientific">Striga asiatica</name>
    <name type="common">Asiatic witchweed</name>
    <name type="synonym">Buchnera asiatica</name>
    <dbReference type="NCBI Taxonomy" id="4170"/>
    <lineage>
        <taxon>Eukaryota</taxon>
        <taxon>Viridiplantae</taxon>
        <taxon>Streptophyta</taxon>
        <taxon>Embryophyta</taxon>
        <taxon>Tracheophyta</taxon>
        <taxon>Spermatophyta</taxon>
        <taxon>Magnoliopsida</taxon>
        <taxon>eudicotyledons</taxon>
        <taxon>Gunneridae</taxon>
        <taxon>Pentapetalae</taxon>
        <taxon>asterids</taxon>
        <taxon>lamiids</taxon>
        <taxon>Lamiales</taxon>
        <taxon>Orobanchaceae</taxon>
        <taxon>Buchnereae</taxon>
        <taxon>Striga</taxon>
    </lineage>
</organism>
<gene>
    <name evidence="1" type="ORF">STAS_20241</name>
</gene>
<dbReference type="Proteomes" id="UP000325081">
    <property type="component" value="Unassembled WGS sequence"/>
</dbReference>
<proteinExistence type="predicted"/>
<comment type="caution">
    <text evidence="1">The sequence shown here is derived from an EMBL/GenBank/DDBJ whole genome shotgun (WGS) entry which is preliminary data.</text>
</comment>
<evidence type="ECO:0000313" key="2">
    <source>
        <dbReference type="Proteomes" id="UP000325081"/>
    </source>
</evidence>
<accession>A0A5A7QDI3</accession>
<sequence length="101" mass="11306">MPTISSCRSSLHYDATASQEHRLSPRNHTIPNQFFGTDFDIRLANNKCRTEYTLAMDLLVRAKRSVQIVKVAVKAEIPANRGGNLLQNRHIAVVSVSMNGR</sequence>
<dbReference type="EMBL" id="BKCP01006626">
    <property type="protein sequence ID" value="GER43393.1"/>
    <property type="molecule type" value="Genomic_DNA"/>
</dbReference>